<reference evidence="1 2" key="1">
    <citation type="submission" date="2022-10" db="EMBL/GenBank/DDBJ databases">
        <title>Draft genome sequence of Streptomyces sp. YSPA8.</title>
        <authorList>
            <person name="Moriuchi R."/>
            <person name="Dohra H."/>
            <person name="Yamamura H."/>
            <person name="Kodani S."/>
        </authorList>
    </citation>
    <scope>NUCLEOTIDE SEQUENCE [LARGE SCALE GENOMIC DNA]</scope>
    <source>
        <strain evidence="1 2">YSPA8</strain>
    </source>
</reference>
<dbReference type="RefSeq" id="WP_323447164.1">
    <property type="nucleotide sequence ID" value="NZ_BSBI01000004.1"/>
</dbReference>
<sequence>MSMIGEYARLTPAELDRAVLDPDWGWEFVEEHLAASPGDSTPVAGGRLHSTGKSWHALEYLLKLRGVGVDVVHGEEEIPGAEDWGYGPPRTLGPERVRAAAGAMAAITPEGLIENIAPAELADAGIYPYAGSDPGERLDDVAAAYQDLAAFFRSTARLRHGLLVWIA</sequence>
<proteinExistence type="predicted"/>
<dbReference type="SUPFAM" id="SSF111069">
    <property type="entry name" value="Hypothetical protein yfbM"/>
    <property type="match status" value="1"/>
</dbReference>
<organism evidence="1 2">
    <name type="scientific">Streptomyces yaizuensis</name>
    <dbReference type="NCBI Taxonomy" id="2989713"/>
    <lineage>
        <taxon>Bacteria</taxon>
        <taxon>Bacillati</taxon>
        <taxon>Actinomycetota</taxon>
        <taxon>Actinomycetes</taxon>
        <taxon>Kitasatosporales</taxon>
        <taxon>Streptomycetaceae</taxon>
        <taxon>Streptomyces</taxon>
    </lineage>
</organism>
<dbReference type="Proteomes" id="UP001291653">
    <property type="component" value="Unassembled WGS sequence"/>
</dbReference>
<dbReference type="Gene3D" id="3.40.1760.10">
    <property type="entry name" value="YfbM-like super family"/>
    <property type="match status" value="1"/>
</dbReference>
<comment type="caution">
    <text evidence="1">The sequence shown here is derived from an EMBL/GenBank/DDBJ whole genome shotgun (WGS) entry which is preliminary data.</text>
</comment>
<gene>
    <name evidence="1" type="ORF">SYYSPA8_12365</name>
</gene>
<accession>A0ABQ5NXZ2</accession>
<dbReference type="InterPro" id="IPR035944">
    <property type="entry name" value="YfbM-like_sf"/>
</dbReference>
<name>A0ABQ5NXZ2_9ACTN</name>
<protein>
    <submittedName>
        <fullName evidence="1">YfbM family protein</fullName>
    </submittedName>
</protein>
<keyword evidence="2" id="KW-1185">Reference proteome</keyword>
<evidence type="ECO:0000313" key="1">
    <source>
        <dbReference type="EMBL" id="GLF95092.1"/>
    </source>
</evidence>
<dbReference type="InterPro" id="IPR015068">
    <property type="entry name" value="DUF1877"/>
</dbReference>
<dbReference type="Pfam" id="PF08974">
    <property type="entry name" value="DUF1877"/>
    <property type="match status" value="1"/>
</dbReference>
<evidence type="ECO:0000313" key="2">
    <source>
        <dbReference type="Proteomes" id="UP001291653"/>
    </source>
</evidence>
<dbReference type="EMBL" id="BSBI01000004">
    <property type="protein sequence ID" value="GLF95092.1"/>
    <property type="molecule type" value="Genomic_DNA"/>
</dbReference>